<name>A0AAJ7RGY0_CEPCN</name>
<evidence type="ECO:0000256" key="7">
    <source>
        <dbReference type="ARBA" id="ARBA00022840"/>
    </source>
</evidence>
<evidence type="ECO:0000313" key="18">
    <source>
        <dbReference type="RefSeq" id="XP_024940673.1"/>
    </source>
</evidence>
<evidence type="ECO:0000256" key="1">
    <source>
        <dbReference type="ARBA" id="ARBA00004230"/>
    </source>
</evidence>
<dbReference type="InterPro" id="IPR041466">
    <property type="entry name" value="Dynein_AAA5_ext"/>
</dbReference>
<dbReference type="FunFam" id="1.20.58.1120:FF:000001">
    <property type="entry name" value="dynein heavy chain 2, axonemal"/>
    <property type="match status" value="1"/>
</dbReference>
<dbReference type="FunFam" id="1.10.8.710:FF:000004">
    <property type="entry name" value="Dynein axonemal heavy chain 6"/>
    <property type="match status" value="1"/>
</dbReference>
<dbReference type="Gene3D" id="3.20.180.20">
    <property type="entry name" value="Dynein heavy chain, N-terminal domain 2"/>
    <property type="match status" value="1"/>
</dbReference>
<evidence type="ECO:0000256" key="9">
    <source>
        <dbReference type="ARBA" id="ARBA00023017"/>
    </source>
</evidence>
<protein>
    <submittedName>
        <fullName evidence="18">Dynein heavy chain 1, axonemal</fullName>
    </submittedName>
</protein>
<dbReference type="GO" id="GO:0008569">
    <property type="term" value="F:minus-end-directed microtubule motor activity"/>
    <property type="evidence" value="ECO:0007669"/>
    <property type="project" value="InterPro"/>
</dbReference>
<dbReference type="Pfam" id="PF03028">
    <property type="entry name" value="Dynein_heavy"/>
    <property type="match status" value="1"/>
</dbReference>
<dbReference type="GeneID" id="107267562"/>
<dbReference type="FunFam" id="3.20.180.20:FF:000003">
    <property type="entry name" value="Dynein heavy chain 12, axonemal"/>
    <property type="match status" value="1"/>
</dbReference>
<dbReference type="GO" id="GO:0005524">
    <property type="term" value="F:ATP binding"/>
    <property type="evidence" value="ECO:0007669"/>
    <property type="project" value="UniProtKB-KW"/>
</dbReference>
<keyword evidence="17" id="KW-1185">Reference proteome</keyword>
<reference evidence="18" key="1">
    <citation type="submission" date="2025-08" db="UniProtKB">
        <authorList>
            <consortium name="RefSeq"/>
        </authorList>
    </citation>
    <scope>IDENTIFICATION</scope>
</reference>
<dbReference type="GO" id="GO:0003341">
    <property type="term" value="P:cilium movement"/>
    <property type="evidence" value="ECO:0007669"/>
    <property type="project" value="UniProtKB-ARBA"/>
</dbReference>
<dbReference type="InterPro" id="IPR027417">
    <property type="entry name" value="P-loop_NTPase"/>
</dbReference>
<evidence type="ECO:0000256" key="6">
    <source>
        <dbReference type="ARBA" id="ARBA00022741"/>
    </source>
</evidence>
<dbReference type="Gene3D" id="1.10.8.1220">
    <property type="match status" value="1"/>
</dbReference>
<evidence type="ECO:0000256" key="11">
    <source>
        <dbReference type="ARBA" id="ARBA00023069"/>
    </source>
</evidence>
<dbReference type="InterPro" id="IPR042228">
    <property type="entry name" value="Dynein_linker_3"/>
</dbReference>
<dbReference type="Proteomes" id="UP000694920">
    <property type="component" value="Unplaced"/>
</dbReference>
<evidence type="ECO:0000256" key="4">
    <source>
        <dbReference type="ARBA" id="ARBA00022490"/>
    </source>
</evidence>
<keyword evidence="11" id="KW-0969">Cilium</keyword>
<dbReference type="GO" id="GO:0005930">
    <property type="term" value="C:axoneme"/>
    <property type="evidence" value="ECO:0007669"/>
    <property type="project" value="UniProtKB-SubCell"/>
</dbReference>
<dbReference type="Pfam" id="PF12780">
    <property type="entry name" value="AAA_8"/>
    <property type="match status" value="1"/>
</dbReference>
<dbReference type="FunFam" id="3.40.50.300:FF:000362">
    <property type="entry name" value="Dynein, axonemal, heavy chain 6"/>
    <property type="match status" value="1"/>
</dbReference>
<keyword evidence="14" id="KW-0966">Cell projection</keyword>
<dbReference type="Gene3D" id="6.10.140.1060">
    <property type="match status" value="1"/>
</dbReference>
<dbReference type="FunFam" id="3.10.490.20:FF:000001">
    <property type="entry name" value="dynein heavy chain 7, axonemal"/>
    <property type="match status" value="1"/>
</dbReference>
<dbReference type="GO" id="GO:0005874">
    <property type="term" value="C:microtubule"/>
    <property type="evidence" value="ECO:0007669"/>
    <property type="project" value="UniProtKB-KW"/>
</dbReference>
<keyword evidence="12" id="KW-0505">Motor protein</keyword>
<dbReference type="InterPro" id="IPR024743">
    <property type="entry name" value="Dynein_HC_stalk"/>
</dbReference>
<keyword evidence="10 15" id="KW-0175">Coiled coil</keyword>
<evidence type="ECO:0000256" key="3">
    <source>
        <dbReference type="ARBA" id="ARBA00008887"/>
    </source>
</evidence>
<dbReference type="FunFam" id="3.40.50.300:FF:000353">
    <property type="entry name" value="Dynein axonemal heavy chain 1"/>
    <property type="match status" value="1"/>
</dbReference>
<evidence type="ECO:0000256" key="15">
    <source>
        <dbReference type="SAM" id="Coils"/>
    </source>
</evidence>
<feature type="domain" description="AAA+ ATPase" evidence="16">
    <location>
        <begin position="2111"/>
        <end position="2259"/>
    </location>
</feature>
<dbReference type="Pfam" id="PF17857">
    <property type="entry name" value="AAA_lid_1"/>
    <property type="match status" value="1"/>
</dbReference>
<dbReference type="Gene3D" id="1.20.140.100">
    <property type="entry name" value="Dynein heavy chain, N-terminal domain 2"/>
    <property type="match status" value="1"/>
</dbReference>
<dbReference type="FunFam" id="1.20.140.100:FF:000004">
    <property type="entry name" value="Dynein axonemal heavy chain 6"/>
    <property type="match status" value="1"/>
</dbReference>
<dbReference type="FunFam" id="3.40.50.300:FF:000044">
    <property type="entry name" value="Dynein heavy chain 5, axonemal"/>
    <property type="match status" value="1"/>
</dbReference>
<dbReference type="Pfam" id="PF12774">
    <property type="entry name" value="AAA_6"/>
    <property type="match status" value="1"/>
</dbReference>
<dbReference type="InterPro" id="IPR035699">
    <property type="entry name" value="AAA_6"/>
</dbReference>
<dbReference type="InterPro" id="IPR013602">
    <property type="entry name" value="Dynein_heavy_linker"/>
</dbReference>
<dbReference type="Gene3D" id="1.20.920.20">
    <property type="match status" value="1"/>
</dbReference>
<dbReference type="SUPFAM" id="SSF52540">
    <property type="entry name" value="P-loop containing nucleoside triphosphate hydrolases"/>
    <property type="match status" value="4"/>
</dbReference>
<dbReference type="SMART" id="SM00382">
    <property type="entry name" value="AAA"/>
    <property type="match status" value="2"/>
</dbReference>
<dbReference type="Gene3D" id="1.10.8.710">
    <property type="match status" value="1"/>
</dbReference>
<dbReference type="GO" id="GO:0030286">
    <property type="term" value="C:dynein complex"/>
    <property type="evidence" value="ECO:0007669"/>
    <property type="project" value="UniProtKB-KW"/>
</dbReference>
<dbReference type="Gene3D" id="1.20.1270.280">
    <property type="match status" value="1"/>
</dbReference>
<dbReference type="Pfam" id="PF18199">
    <property type="entry name" value="Dynein_C"/>
    <property type="match status" value="1"/>
</dbReference>
<dbReference type="FunFam" id="3.40.50.300:FF:001145">
    <property type="entry name" value="Putative dynein heavy chain"/>
    <property type="match status" value="1"/>
</dbReference>
<dbReference type="FunFam" id="1.10.8.1220:FF:000001">
    <property type="entry name" value="Dynein axonemal heavy chain 5"/>
    <property type="match status" value="1"/>
</dbReference>
<evidence type="ECO:0000259" key="16">
    <source>
        <dbReference type="SMART" id="SM00382"/>
    </source>
</evidence>
<comment type="similarity">
    <text evidence="3">Belongs to the dynein heavy chain family.</text>
</comment>
<evidence type="ECO:0000256" key="2">
    <source>
        <dbReference type="ARBA" id="ARBA00004430"/>
    </source>
</evidence>
<dbReference type="InterPro" id="IPR003593">
    <property type="entry name" value="AAA+_ATPase"/>
</dbReference>
<evidence type="ECO:0000256" key="14">
    <source>
        <dbReference type="ARBA" id="ARBA00023273"/>
    </source>
</evidence>
<keyword evidence="7" id="KW-0067">ATP-binding</keyword>
<dbReference type="Gene3D" id="1.20.58.1120">
    <property type="match status" value="1"/>
</dbReference>
<dbReference type="Gene3D" id="3.10.490.20">
    <property type="match status" value="1"/>
</dbReference>
<dbReference type="Gene3D" id="1.10.472.130">
    <property type="match status" value="1"/>
</dbReference>
<keyword evidence="6" id="KW-0547">Nucleotide-binding</keyword>
<keyword evidence="13" id="KW-0206">Cytoskeleton</keyword>
<dbReference type="Pfam" id="PF17852">
    <property type="entry name" value="Dynein_AAA_lid"/>
    <property type="match status" value="1"/>
</dbReference>
<keyword evidence="4" id="KW-0963">Cytoplasm</keyword>
<dbReference type="Pfam" id="PF12781">
    <property type="entry name" value="AAA_9"/>
    <property type="match status" value="1"/>
</dbReference>
<evidence type="ECO:0000256" key="10">
    <source>
        <dbReference type="ARBA" id="ARBA00023054"/>
    </source>
</evidence>
<feature type="domain" description="AAA+ ATPase" evidence="16">
    <location>
        <begin position="1469"/>
        <end position="1608"/>
    </location>
</feature>
<evidence type="ECO:0000256" key="13">
    <source>
        <dbReference type="ARBA" id="ARBA00023212"/>
    </source>
</evidence>
<dbReference type="InterPro" id="IPR041658">
    <property type="entry name" value="AAA_lid_11"/>
</dbReference>
<dbReference type="GO" id="GO:0045505">
    <property type="term" value="F:dynein intermediate chain binding"/>
    <property type="evidence" value="ECO:0007669"/>
    <property type="project" value="InterPro"/>
</dbReference>
<dbReference type="Pfam" id="PF12777">
    <property type="entry name" value="MT"/>
    <property type="match status" value="1"/>
</dbReference>
<comment type="subcellular location">
    <subcellularLocation>
        <location evidence="1">Cell projection</location>
        <location evidence="1">Cilium</location>
        <location evidence="1">Flagellum</location>
    </subcellularLocation>
    <subcellularLocation>
        <location evidence="2">Cytoplasm</location>
        <location evidence="2">Cytoskeleton</location>
        <location evidence="2">Cilium axoneme</location>
    </subcellularLocation>
</comment>
<dbReference type="InterPro" id="IPR024317">
    <property type="entry name" value="Dynein_heavy_chain_D4_dom"/>
</dbReference>
<dbReference type="FunFam" id="1.20.920.30:FF:000005">
    <property type="entry name" value="Dynein, axonemal, heavy chain 2"/>
    <property type="match status" value="1"/>
</dbReference>
<keyword evidence="8" id="KW-0282">Flagellum</keyword>
<dbReference type="Gene3D" id="1.10.287.2620">
    <property type="match status" value="1"/>
</dbReference>
<sequence length="4140" mass="475464">MAGIIDPKGDMKPSIRKRGYYSEIITGTNEYPVRPKLTILAAAPRRTKLSWQVMTEHHAAIVKNLGSGPQTRFLGAAERWISFPEDRSIAFPAEAFAPKVQMEMYVEPKHIPRNVEMERRRRIYRLLKVEDALESEGVLSRYLLPYHVVRPLCPSNEFYGLRSTMNYLPLEIFDDMEYDCRTVDDWLVLGTIDGFRHPLPAAVFVENREEVRLIANDNRMDHLYGWYNAAVMGYNDDTKLWKVYILDGSHRTYTLPRIYIRFYAEDPRLFSKRIVAALKDRNTAEACIRYNFYIDCMQLDGMPTISQDKDNIMSLVLQNGKLKFNPKKIDAIVQEISLDYQRTMCDLKCRQLIETYPDVFQFVKWVPTNEETLVPINGKIDTGMNDFSKRKSLFHWITLYVYREVHEAMCCIVAECINVSDMTLFSLNYGKSWTLDDFEAQQTQTTVTTFKYLRERWLEKMTQSIRMCLRDIGKGWFNLEQKDHHVYDVMKLKRFMNLTMLRMQNALRNLVERSMTLYLHMLETPALCTLNVDDDFSWGSDLMDTQFKPAVNPVFNIQLTMNMESAYYSTDPLLFEKVIVSLFDNALRLCHQIRQVHPFLLTNLKFPQDLFLSSVGLMEELVRNARERLQLAYRKSLIPLNAYCKEYNQFLTLYSLDVPLYGESFMKESRTAAEVKEEISMHLRLNHSLEVTVPKCMWIGPYNVNVQPLKTFLVNKRMNLATTLLNMFAERLRIQTEEILEEYRGICRRLKEAPKNVEDIFELKEWMETIPLTVKNLDDGVQKLKMDFDILDFFRWNLSDADFQAKWEAIGYPLEIQIQVEESIGYLAEEQNKFYKIQLLDEINLTERIESLVGNLTNISLQMDINKTHETAIDVKRMWKMMMECQEQGLLLNERQKLFGVPVVPFEELTKLIKDFDPYKSLWLTASDWLKWYDIWMDNPLINIDGQLIDSMVNDMYKIMTKSAKTFQDQPKVANVAIQIRDQIETFKPFVGMMQSFRNPGMKPRHFEELSALTGIQMALTPTLTFKNLLVLGIMNYTDTVQEVAEGAAKEYAIEESLDKMIADWSTIKMEIIPHKNTGTYIMKIPDEIAMLLDDHILNTQQISFSPFRATFEDRITEWEAKLKLTQEIIAIWIEVQKAWLYLEPIFASEDISRQLPVEAKKYNTMERNWRRIMKNAHECPYIIEVCPDKTLFESLKECLTLLDVVQKGLSDYLETKRMIFPRFFFLSDDELLEILAQSKNVRAVQPHLKKCFENMKELRFEEDLRITRMYSAEYEEVVLSPSIYPEGNVENWLGLVEDTMRSTLRNIIGKSLEVVEETPRKSWVYMWPGQVVICAGQTYWSAHVEDGIVNNTLMNYYKLMLSHLDDLRELVRGQQTEIQRLMLEAVITVEVHARDVLYKLIQERVVNVNDFDWISQLRYYWVDGTDLKVRAVNAEFPYGYEYLGNNGRLVITPLTDRCYLTLTGALHLKFGGAPAGPAGTGKTETTKDLAKALAIQCVVFNCSDQLDFMSMGKFFKGLASAGAWACFDEFNRIDIEVLSVIAQQILTIQKAQQIRAERFMFEGVELSLKAACAVFITMNPGYAGRTELPDNLKALFRPVAMMVPNYTLIAEISLFSYGFSDAKNLAGKITTTFKLSSEQLSSQDHYDFGMRAVKTVIAVAGNLKREQRNMEEQQICLRALRDVNVPKFLKDDLKLFNGIVSDLFPKLVEETVDHGILEAGIRRSIKKMGLQDVNEYVSKVIQLYETTVVRHGLMLVGPTGSGKTRCYEILKDACTSLKGKIQPSGKPFTPVHTYVLNPKSITMGQLYGEYDLDTHEWTDGILSTLIRSGTAATDKEKRWYVFDGPVDAVWIENMNTVLDDNKKLCLTSGEIMKLLPTQTMMFEVADLKVASPATVSRCGMVYLEPGGLGLNPFIDCWLNSLPNNMADHLQEISQLTYYLVLPGLTFLRENLREIVATVDSGLIQSYINLMNFRIGPMAGREGKAPPSPLLQRTIPKLLTPWVAFSLVWSLGGSCDHRSRILFNNWLREMQKVAKHNLQFPAEGLVFDYRLHDGGFTDPIEDSEPIPPKWLKWLEDIPPIRITTDMKFADIEVPTMDNIRSGTLIGYLLLNETNILCVGPTGSGKTLTISAKLSRNMSKKYVCDFIVFSARTSANQTQDLIDSKLEKRRKGVYGPSVLKKQVFFIDDLNMPALEIYGAQPPIELIRQFMDFNGWYDRKEIGSFHFLEDVNFVAAMGPPGGGRNPVTSRLLRHFHYLAFPEMEEDSKKNIFGAILRSWLQRTTDFEYLLESMVSATLYVFSTISKELLPTPDKSHYTFNLRDLSKVFQGILMAEPDKMDSVEKLLALWYHENSRVFSDRLVNNEDREWFEKLMQKILKEYFKSDRDTVVAGDVLFFSDFCESNGQYERIKDLENTEKILLDFLYDYNNSTTAPMRLVLFQDAISHLCRIGRILRQPRGNALLLGMGGSGRRSLTKLSTHIVEYSCFQIELSKAYSNSDWREDLKTMMLRAGLQKRSIVFLFSDTQIKNDSFLEDLNNILNSGDVPNIYQSDELDRIFQLMRGPVQEAGLPTNRSNLFAAYQKIVRNNLHTVITMSPIGETFRARIRQFPAIVNCCTIDWFSPWPEAALQTVALQFLSEIQDFSVNEKILKSIVKTCQYMHSSVIEASEHFLVELNRHNYVTPTSYLELLSSYGDLLSKKKEELVSGISRLVTGLDKLASTEVEVKEMQSILLSMKPELDRATAATAEMIDEITKETVEAEKTKAKALEQEEEATKLKKDNQAIKDEAEADLGEARPMLEAAEASLKSLNKGDVTEVKAMKRPPVGVVLVIEAMCIVKDVKPNKIPGKMPGEKILDYWTPGSQMLADPGHFLSSLENFNKDEITEEMINRLKHYVENPAFQPQKVLQVSKACHSLCLWVHAMYNYYFVNLKVAPKMEALAKAEEALLETERTLALAMSRLKTVEEGIESLQKKLEQEQDKKSELERQKQLCEERMSRAVKLIAGLADEQERWINTVAQIEKSLKNVVGDILLSSGAIAYLTPFNDSYREKLMKSWYSVLGEGVPHTPGCHPVSTLGDAVEIRKWQMDGLPRDSLSVENAVLVTNSKRWPLFIDPQGQANKWIRNMGKTSGLSIVKMTDKDLVRVLENCVRFGRSCLIENIVTEMEAALDPILTRALFKQAGQLVIKIGDNIVPFSFDFRLYITTKLPNPHYTPEIAIKVLLVNFTLTISGFQDQMLSLVAMQERPDLEESRSALIVSSAQMKRDLKDIEDRILYRLSVSEGSAVDDLDLIHTLEASKVKSEEIKAKVQSAEITQADIDITRSLYIPVANRAQILFFCLSDLQYVDTMYQYSLEWFINIFVNSILSTDKAATDINKRISNINDNFTYALFSNVCRSLFEKHKLHFAFLLCARIHIDDNLIDPIEWRHFLSGEISPHELPNPAPNWVSTRCWKEIQALELLPKFSKFTSDFGKSIIEYRAIFDSQEPEKEFYPEPWQSRLDDFQKMLLLKCLRPDKITNSMQIYLTKYFGSRFVEPQAVELSVIFKESSPTMPLVFVLSTGTDPAAELYKFANRLKMAKKLSTISLGQGQGPRAELMLKESIEVGNWVFFQNCHLAPSWMPKLEQLVETLPETVHRDFRLWLTSTPSPDFPVSILQNGSKMTVEPPRGLKANMLRAYLTQVIEMQDFMHSEHEKVTAFKWLLFSLCMFHGALLERRKFGPLGFNIPYEFTDGDLTICISQLHMFLLEYTELPFKVLIYTAGHINYGGRITDDWDRRCVLTILQDFYDGKVVSPTYNFDVHEVYHQLPADTKFDDYINYIKTFPLNDDPAIFGLHPNADISYAQAETYACLETLLALQPKEIGSAVASMEDVTSQLAKDILSSIPSLFDLAVIQQRYPVLYKESLNTVLMQEAKRYNGLLQELKLTLQDLLKALKGLVVMSEKLETMAFSLFVNKVPKVWQDKGYASLKPLGAWVLDLKDRINFITSWQTNGIPPAFWISGFYFPQAFLTGTLQNYARKHIVSIDSIDFTFRVLNEKPVTRPEDGCVIYGLFLEGCRWSGTHLAESYPKELYTEMSPILFLPEVNHRVPETDIYECPVYKTIKRAGTLSTTGHSTNFVLSMEIPSKAVQSHWIKRGVAMICALDY</sequence>
<dbReference type="FunFam" id="3.40.50.300:FF:002141">
    <property type="entry name" value="Dynein heavy chain"/>
    <property type="match status" value="1"/>
</dbReference>
<dbReference type="InterPro" id="IPR043160">
    <property type="entry name" value="Dynein_C_barrel"/>
</dbReference>
<dbReference type="InterPro" id="IPR042219">
    <property type="entry name" value="AAA_lid_11_sf"/>
</dbReference>
<accession>A0AAJ7RGY0</accession>
<dbReference type="FunFam" id="1.20.920.20:FF:000006">
    <property type="entry name" value="Dynein, axonemal, heavy chain 6"/>
    <property type="match status" value="1"/>
</dbReference>
<dbReference type="PANTHER" id="PTHR22878:SF73">
    <property type="entry name" value="DYNEIN AXONEMAL HEAVY CHAIN 1"/>
    <property type="match status" value="1"/>
</dbReference>
<organism evidence="17 18">
    <name type="scientific">Cephus cinctus</name>
    <name type="common">Wheat stem sawfly</name>
    <dbReference type="NCBI Taxonomy" id="211228"/>
    <lineage>
        <taxon>Eukaryota</taxon>
        <taxon>Metazoa</taxon>
        <taxon>Ecdysozoa</taxon>
        <taxon>Arthropoda</taxon>
        <taxon>Hexapoda</taxon>
        <taxon>Insecta</taxon>
        <taxon>Pterygota</taxon>
        <taxon>Neoptera</taxon>
        <taxon>Endopterygota</taxon>
        <taxon>Hymenoptera</taxon>
        <taxon>Cephoidea</taxon>
        <taxon>Cephidae</taxon>
        <taxon>Cephus</taxon>
    </lineage>
</organism>
<dbReference type="Gene3D" id="3.40.50.300">
    <property type="entry name" value="P-loop containing nucleotide triphosphate hydrolases"/>
    <property type="match status" value="5"/>
</dbReference>
<dbReference type="RefSeq" id="XP_024940673.1">
    <property type="nucleotide sequence ID" value="XM_025084905.1"/>
</dbReference>
<keyword evidence="9" id="KW-0243">Dynein</keyword>
<dbReference type="InterPro" id="IPR041589">
    <property type="entry name" value="DNAH3_AAA_lid_1"/>
</dbReference>
<proteinExistence type="inferred from homology"/>
<dbReference type="InterPro" id="IPR004273">
    <property type="entry name" value="Dynein_heavy_D6_P-loop"/>
</dbReference>
<dbReference type="InterPro" id="IPR043157">
    <property type="entry name" value="Dynein_AAA1S"/>
</dbReference>
<evidence type="ECO:0000313" key="17">
    <source>
        <dbReference type="Proteomes" id="UP000694920"/>
    </source>
</evidence>
<dbReference type="InterPro" id="IPR041228">
    <property type="entry name" value="Dynein_C"/>
</dbReference>
<feature type="coiled-coil region" evidence="15">
    <location>
        <begin position="2937"/>
        <end position="2999"/>
    </location>
</feature>
<dbReference type="GO" id="GO:0051959">
    <property type="term" value="F:dynein light intermediate chain binding"/>
    <property type="evidence" value="ECO:0007669"/>
    <property type="project" value="InterPro"/>
</dbReference>
<dbReference type="Pfam" id="PF18198">
    <property type="entry name" value="AAA_lid_11"/>
    <property type="match status" value="1"/>
</dbReference>
<dbReference type="Gene3D" id="1.10.8.720">
    <property type="entry name" value="Region D6 of dynein motor"/>
    <property type="match status" value="1"/>
</dbReference>
<dbReference type="FunFam" id="1.10.8.720:FF:000001">
    <property type="entry name" value="dynein heavy chain 7, axonemal"/>
    <property type="match status" value="1"/>
</dbReference>
<evidence type="ECO:0000256" key="12">
    <source>
        <dbReference type="ARBA" id="ARBA00023175"/>
    </source>
</evidence>
<evidence type="ECO:0000256" key="8">
    <source>
        <dbReference type="ARBA" id="ARBA00022846"/>
    </source>
</evidence>
<gene>
    <name evidence="18" type="primary">LOC107267562</name>
</gene>
<dbReference type="InterPro" id="IPR026983">
    <property type="entry name" value="DHC"/>
</dbReference>
<dbReference type="KEGG" id="ccin:107267562"/>
<dbReference type="GO" id="GO:0031514">
    <property type="term" value="C:motile cilium"/>
    <property type="evidence" value="ECO:0007669"/>
    <property type="project" value="UniProtKB-SubCell"/>
</dbReference>
<dbReference type="FunFam" id="1.20.1270.280:FF:000001">
    <property type="entry name" value="dynein heavy chain 7, axonemal"/>
    <property type="match status" value="1"/>
</dbReference>
<feature type="coiled-coil region" evidence="15">
    <location>
        <begin position="2748"/>
        <end position="2785"/>
    </location>
</feature>
<dbReference type="Gene3D" id="1.20.920.30">
    <property type="match status" value="1"/>
</dbReference>
<dbReference type="InterPro" id="IPR035706">
    <property type="entry name" value="AAA_9"/>
</dbReference>
<dbReference type="PANTHER" id="PTHR22878">
    <property type="entry name" value="DYNEIN HEAVY CHAIN 6, AXONEMAL-LIKE-RELATED"/>
    <property type="match status" value="1"/>
</dbReference>
<keyword evidence="5" id="KW-0493">Microtubule</keyword>
<dbReference type="Pfam" id="PF12775">
    <property type="entry name" value="AAA_7"/>
    <property type="match status" value="1"/>
</dbReference>
<evidence type="ECO:0000256" key="5">
    <source>
        <dbReference type="ARBA" id="ARBA00022701"/>
    </source>
</evidence>
<dbReference type="InterPro" id="IPR042222">
    <property type="entry name" value="Dynein_2_N"/>
</dbReference>
<dbReference type="Pfam" id="PF08393">
    <property type="entry name" value="DHC_N2"/>
    <property type="match status" value="1"/>
</dbReference>